<feature type="region of interest" description="Disordered" evidence="9">
    <location>
        <begin position="328"/>
        <end position="348"/>
    </location>
</feature>
<keyword evidence="4 8" id="KW-0812">Transmembrane</keyword>
<dbReference type="InterPro" id="IPR014024">
    <property type="entry name" value="Auxin_eff_plant"/>
</dbReference>
<feature type="compositionally biased region" description="Polar residues" evidence="9">
    <location>
        <begin position="307"/>
        <end position="318"/>
    </location>
</feature>
<feature type="transmembrane region" description="Helical" evidence="8">
    <location>
        <begin position="483"/>
        <end position="500"/>
    </location>
</feature>
<evidence type="ECO:0000256" key="8">
    <source>
        <dbReference type="RuleBase" id="RU362108"/>
    </source>
</evidence>
<evidence type="ECO:0000256" key="3">
    <source>
        <dbReference type="ARBA" id="ARBA00022448"/>
    </source>
</evidence>
<keyword evidence="6 8" id="KW-0472">Membrane</keyword>
<evidence type="ECO:0000256" key="4">
    <source>
        <dbReference type="ARBA" id="ARBA00022692"/>
    </source>
</evidence>
<feature type="transmembrane region" description="Helical" evidence="8">
    <location>
        <begin position="132"/>
        <end position="152"/>
    </location>
</feature>
<dbReference type="GO" id="GO:0009926">
    <property type="term" value="P:auxin polar transport"/>
    <property type="evidence" value="ECO:0007669"/>
    <property type="project" value="TreeGrafter"/>
</dbReference>
<evidence type="ECO:0000256" key="2">
    <source>
        <dbReference type="ARBA" id="ARBA00009177"/>
    </source>
</evidence>
<proteinExistence type="inferred from homology"/>
<evidence type="ECO:0000313" key="10">
    <source>
        <dbReference type="EMBL" id="KAB5574346.1"/>
    </source>
</evidence>
<comment type="subcellular location">
    <subcellularLocation>
        <location evidence="1 8">Membrane</location>
        <topology evidence="1 8">Multi-pass membrane protein</topology>
    </subcellularLocation>
</comment>
<feature type="compositionally biased region" description="Polar residues" evidence="9">
    <location>
        <begin position="334"/>
        <end position="345"/>
    </location>
</feature>
<dbReference type="Proteomes" id="UP000326939">
    <property type="component" value="Chromosome 1"/>
</dbReference>
<dbReference type="GO" id="GO:0005783">
    <property type="term" value="C:endoplasmic reticulum"/>
    <property type="evidence" value="ECO:0007669"/>
    <property type="project" value="TreeGrafter"/>
</dbReference>
<comment type="similarity">
    <text evidence="2 8">Belongs to the auxin efflux carrier (TC 2.A.69.1) family.</text>
</comment>
<comment type="caution">
    <text evidence="8">Lacks conserved residue(s) required for the propagation of feature annotation.</text>
</comment>
<organism evidence="10 11">
    <name type="scientific">Salix brachista</name>
    <dbReference type="NCBI Taxonomy" id="2182728"/>
    <lineage>
        <taxon>Eukaryota</taxon>
        <taxon>Viridiplantae</taxon>
        <taxon>Streptophyta</taxon>
        <taxon>Embryophyta</taxon>
        <taxon>Tracheophyta</taxon>
        <taxon>Spermatophyta</taxon>
        <taxon>Magnoliopsida</taxon>
        <taxon>eudicotyledons</taxon>
        <taxon>Gunneridae</taxon>
        <taxon>Pentapetalae</taxon>
        <taxon>rosids</taxon>
        <taxon>fabids</taxon>
        <taxon>Malpighiales</taxon>
        <taxon>Salicaceae</taxon>
        <taxon>Saliceae</taxon>
        <taxon>Salix</taxon>
    </lineage>
</organism>
<dbReference type="GO" id="GO:0010329">
    <property type="term" value="F:auxin efflux transmembrane transporter activity"/>
    <property type="evidence" value="ECO:0007669"/>
    <property type="project" value="TreeGrafter"/>
</dbReference>
<evidence type="ECO:0000313" key="11">
    <source>
        <dbReference type="Proteomes" id="UP000326939"/>
    </source>
</evidence>
<evidence type="ECO:0000256" key="6">
    <source>
        <dbReference type="ARBA" id="ARBA00023136"/>
    </source>
</evidence>
<feature type="transmembrane region" description="Helical" evidence="8">
    <location>
        <begin position="451"/>
        <end position="471"/>
    </location>
</feature>
<dbReference type="Pfam" id="PF03547">
    <property type="entry name" value="Mem_trans"/>
    <property type="match status" value="1"/>
</dbReference>
<protein>
    <recommendedName>
        <fullName evidence="8">Auxin efflux carrier component</fullName>
    </recommendedName>
</protein>
<accession>A0A5N5P6E9</accession>
<dbReference type="PANTHER" id="PTHR31752:SF4">
    <property type="entry name" value="AUXIN EFFLUX CARRIER COMPONENT 2"/>
    <property type="match status" value="1"/>
</dbReference>
<feature type="transmembrane region" description="Helical" evidence="8">
    <location>
        <begin position="6"/>
        <end position="28"/>
    </location>
</feature>
<dbReference type="GO" id="GO:0009734">
    <property type="term" value="P:auxin-activated signaling pathway"/>
    <property type="evidence" value="ECO:0007669"/>
    <property type="project" value="UniProtKB-UniRule"/>
</dbReference>
<sequence>MISGKEIYQVVSALVPLYAPMILAYASARWLKIFTPEQCAGINRFVAVFATPFLIFEFICSNNPYKMNLPFIAADSLQKMVVLVVLFIWQAIARRDELDWTITLFSLSTLPNTLIMGVPLLKSMYGEVTSSLMIQICFLQSVLWYTLLLSMFEYRGAKRLISGQFPETAASISSFKVDSDVVSLGGHEPLETDAEIDDDGRIRVVIRRSSATSSNYSSCDRLDGRNSIFSVHAPPRTSNFSGVEVFSVQSSPRASNYRRTDFSNLTNATNSFGDIYSLQSSRNPVPRISSNSEEEMRWKTGVAFPGSSRNPVPRISSNSEEEMRWKNGVAFPGSSRNPVPRISSNSEEEMRWKNGVAFPGSSSGAAPNKDLHMFVWSSSISSNSTDRFLMRSDQINGRHTHHDSFNGAALQRDNTIAAAAASAGKKQQMPPAAVVTRLIAMMVGRKLIRNPNTYASFLGLIWSLISFRWNIKLPLIVDGSVRILSNAGLGMAMFSLGAYLKSCTGLFSALQPRIIASGKVLALISMAIKFLIGPAVIAATSLAVGLRGDLLRIAIVQAALPSGILPFIFAKEYNLHANIQSTS</sequence>
<keyword evidence="11" id="KW-1185">Reference proteome</keyword>
<dbReference type="GO" id="GO:0005886">
    <property type="term" value="C:plasma membrane"/>
    <property type="evidence" value="ECO:0007669"/>
    <property type="project" value="TreeGrafter"/>
</dbReference>
<name>A0A5N5P6E9_9ROSI</name>
<feature type="transmembrane region" description="Helical" evidence="8">
    <location>
        <begin position="40"/>
        <end position="59"/>
    </location>
</feature>
<feature type="transmembrane region" description="Helical" evidence="8">
    <location>
        <begin position="71"/>
        <end position="89"/>
    </location>
</feature>
<comment type="caution">
    <text evidence="10">The sequence shown here is derived from an EMBL/GenBank/DDBJ whole genome shotgun (WGS) entry which is preliminary data.</text>
</comment>
<evidence type="ECO:0000256" key="7">
    <source>
        <dbReference type="ARBA" id="ARBA00023294"/>
    </source>
</evidence>
<reference evidence="11" key="1">
    <citation type="journal article" date="2019" name="Gigascience">
        <title>De novo genome assembly of the endangered Acer yangbiense, a plant species with extremely small populations endemic to Yunnan Province, China.</title>
        <authorList>
            <person name="Yang J."/>
            <person name="Wariss H.M."/>
            <person name="Tao L."/>
            <person name="Zhang R."/>
            <person name="Yun Q."/>
            <person name="Hollingsworth P."/>
            <person name="Dao Z."/>
            <person name="Luo G."/>
            <person name="Guo H."/>
            <person name="Ma Y."/>
            <person name="Sun W."/>
        </authorList>
    </citation>
    <scope>NUCLEOTIDE SEQUENCE [LARGE SCALE GENOMIC DNA]</scope>
    <source>
        <strain evidence="11">cv. br00</strain>
    </source>
</reference>
<comment type="function">
    <text evidence="8">May act as a component of the auxin efflux carrier.</text>
</comment>
<gene>
    <name evidence="10" type="ORF">DKX38_001540</name>
</gene>
<dbReference type="AlphaFoldDB" id="A0A5N5P6E9"/>
<feature type="region of interest" description="Disordered" evidence="9">
    <location>
        <begin position="302"/>
        <end position="321"/>
    </location>
</feature>
<keyword evidence="5 8" id="KW-1133">Transmembrane helix</keyword>
<dbReference type="NCBIfam" id="TIGR00946">
    <property type="entry name" value="2a69"/>
    <property type="match status" value="1"/>
</dbReference>
<feature type="transmembrane region" description="Helical" evidence="8">
    <location>
        <begin position="520"/>
        <end position="544"/>
    </location>
</feature>
<evidence type="ECO:0000256" key="1">
    <source>
        <dbReference type="ARBA" id="ARBA00004141"/>
    </source>
</evidence>
<dbReference type="EMBL" id="VDCV01000001">
    <property type="protein sequence ID" value="KAB5574346.1"/>
    <property type="molecule type" value="Genomic_DNA"/>
</dbReference>
<feature type="transmembrane region" description="Helical" evidence="8">
    <location>
        <begin position="550"/>
        <end position="570"/>
    </location>
</feature>
<keyword evidence="3 8" id="KW-0813">Transport</keyword>
<dbReference type="InterPro" id="IPR004776">
    <property type="entry name" value="Mem_transp_PIN-like"/>
</dbReference>
<keyword evidence="7 8" id="KW-0927">Auxin signaling pathway</keyword>
<evidence type="ECO:0000256" key="9">
    <source>
        <dbReference type="SAM" id="MobiDB-lite"/>
    </source>
</evidence>
<evidence type="ECO:0000256" key="5">
    <source>
        <dbReference type="ARBA" id="ARBA00022989"/>
    </source>
</evidence>
<feature type="transmembrane region" description="Helical" evidence="8">
    <location>
        <begin position="101"/>
        <end position="120"/>
    </location>
</feature>
<dbReference type="PANTHER" id="PTHR31752">
    <property type="entry name" value="AUXIN EFFLUX CARRIER COMPONENT 1B-RELATED"/>
    <property type="match status" value="1"/>
</dbReference>
<dbReference type="InterPro" id="IPR051107">
    <property type="entry name" value="Auxin_Efflux_Carrier"/>
</dbReference>